<dbReference type="InterPro" id="IPR013150">
    <property type="entry name" value="TFIIB_cyclin"/>
</dbReference>
<evidence type="ECO:0000313" key="4">
    <source>
        <dbReference type="Proteomes" id="UP000694864"/>
    </source>
</evidence>
<dbReference type="Pfam" id="PF00382">
    <property type="entry name" value="TFIIB"/>
    <property type="match status" value="1"/>
</dbReference>
<dbReference type="InterPro" id="IPR000812">
    <property type="entry name" value="TFIIB"/>
</dbReference>
<dbReference type="RefSeq" id="XP_010467986.1">
    <property type="nucleotide sequence ID" value="XM_010469684.1"/>
</dbReference>
<feature type="domain" description="Transcription factor TFIIB cyclin-like" evidence="3">
    <location>
        <begin position="36"/>
        <end position="123"/>
    </location>
</feature>
<keyword evidence="4" id="KW-1185">Reference proteome</keyword>
<gene>
    <name evidence="5" type="primary">LOC104747983</name>
</gene>
<sequence>MECDLSLNDNFIGYNNDLSDLNSPNYLLFKSGGLATEAYNEIHRVTELLGLGLHEAINFTACDILYKLYDSGSLGEGENLIAVCAASVSWACREFKLSRTLNEISTVTGVEPKVINKGFLTINKVIGSDEGFLADEYEIIKIGELVPRFCSKLEISFRESKAIRDAVEAAEKFDIWRNRISVLGGVIFMVSQISQTKKKAIRETGTVVDVTENTIKNSVRDMYPYVLEIIPKWYACEEEIIKNIGAIISSWD</sequence>
<keyword evidence="2" id="KW-0804">Transcription</keyword>
<dbReference type="InterPro" id="IPR036915">
    <property type="entry name" value="Cyclin-like_sf"/>
</dbReference>
<dbReference type="Proteomes" id="UP000694864">
    <property type="component" value="Chromosome 15"/>
</dbReference>
<dbReference type="Gene3D" id="1.10.472.10">
    <property type="entry name" value="Cyclin-like"/>
    <property type="match status" value="2"/>
</dbReference>
<reference evidence="5" key="2">
    <citation type="submission" date="2025-08" db="UniProtKB">
        <authorList>
            <consortium name="RefSeq"/>
        </authorList>
    </citation>
    <scope>IDENTIFICATION</scope>
    <source>
        <tissue evidence="5">Leaf</tissue>
    </source>
</reference>
<dbReference type="PANTHER" id="PTHR11618:SF75">
    <property type="entry name" value="PLANT-SPECIFIC TFIIB-RELATED PROTEIN 2-RELATED"/>
    <property type="match status" value="1"/>
</dbReference>
<name>A0ABM0WAB4_CAMSA</name>
<reference evidence="4" key="1">
    <citation type="journal article" date="2014" name="Nat. Commun.">
        <title>The emerging biofuel crop Camelina sativa retains a highly undifferentiated hexaploid genome structure.</title>
        <authorList>
            <person name="Kagale S."/>
            <person name="Koh C."/>
            <person name="Nixon J."/>
            <person name="Bollina V."/>
            <person name="Clarke W.E."/>
            <person name="Tuteja R."/>
            <person name="Spillane C."/>
            <person name="Robinson S.J."/>
            <person name="Links M.G."/>
            <person name="Clarke C."/>
            <person name="Higgins E.E."/>
            <person name="Huebert T."/>
            <person name="Sharpe A.G."/>
            <person name="Parkin I.A."/>
        </authorList>
    </citation>
    <scope>NUCLEOTIDE SEQUENCE [LARGE SCALE GENOMIC DNA]</scope>
    <source>
        <strain evidence="4">cv. DH55</strain>
    </source>
</reference>
<dbReference type="PANTHER" id="PTHR11618">
    <property type="entry name" value="TRANSCRIPTION INITIATION FACTOR IIB-RELATED"/>
    <property type="match status" value="1"/>
</dbReference>
<keyword evidence="1" id="KW-0805">Transcription regulation</keyword>
<evidence type="ECO:0000259" key="3">
    <source>
        <dbReference type="Pfam" id="PF00382"/>
    </source>
</evidence>
<dbReference type="GeneID" id="104747983"/>
<dbReference type="SUPFAM" id="SSF47954">
    <property type="entry name" value="Cyclin-like"/>
    <property type="match status" value="2"/>
</dbReference>
<evidence type="ECO:0000256" key="1">
    <source>
        <dbReference type="ARBA" id="ARBA00023015"/>
    </source>
</evidence>
<proteinExistence type="predicted"/>
<evidence type="ECO:0000313" key="5">
    <source>
        <dbReference type="RefSeq" id="XP_010467986.1"/>
    </source>
</evidence>
<organism evidence="4 5">
    <name type="scientific">Camelina sativa</name>
    <name type="common">False flax</name>
    <name type="synonym">Myagrum sativum</name>
    <dbReference type="NCBI Taxonomy" id="90675"/>
    <lineage>
        <taxon>Eukaryota</taxon>
        <taxon>Viridiplantae</taxon>
        <taxon>Streptophyta</taxon>
        <taxon>Embryophyta</taxon>
        <taxon>Tracheophyta</taxon>
        <taxon>Spermatophyta</taxon>
        <taxon>Magnoliopsida</taxon>
        <taxon>eudicotyledons</taxon>
        <taxon>Gunneridae</taxon>
        <taxon>Pentapetalae</taxon>
        <taxon>rosids</taxon>
        <taxon>malvids</taxon>
        <taxon>Brassicales</taxon>
        <taxon>Brassicaceae</taxon>
        <taxon>Camelineae</taxon>
        <taxon>Camelina</taxon>
    </lineage>
</organism>
<evidence type="ECO:0000256" key="2">
    <source>
        <dbReference type="ARBA" id="ARBA00023163"/>
    </source>
</evidence>
<protein>
    <submittedName>
        <fullName evidence="5">Plant-specific TFIIB-related protein 2-like</fullName>
    </submittedName>
</protein>
<accession>A0ABM0WAB4</accession>